<keyword evidence="1" id="KW-1133">Transmembrane helix</keyword>
<evidence type="ECO:0000256" key="1">
    <source>
        <dbReference type="SAM" id="Phobius"/>
    </source>
</evidence>
<dbReference type="InterPro" id="IPR050846">
    <property type="entry name" value="TLCD"/>
</dbReference>
<evidence type="ECO:0000313" key="4">
    <source>
        <dbReference type="Proteomes" id="UP000570595"/>
    </source>
</evidence>
<evidence type="ECO:0000313" key="3">
    <source>
        <dbReference type="EMBL" id="KAF4673682.1"/>
    </source>
</evidence>
<dbReference type="PANTHER" id="PTHR13439:SF0">
    <property type="entry name" value="TOPOISOMERASE I DAMAGE AFFECTED PROTEIN 4"/>
    <property type="match status" value="1"/>
</dbReference>
<dbReference type="EMBL" id="JABANN010000044">
    <property type="protein sequence ID" value="KAF4673682.1"/>
    <property type="molecule type" value="Genomic_DNA"/>
</dbReference>
<dbReference type="EMBL" id="JABAHT010000136">
    <property type="protein sequence ID" value="KAF4663687.1"/>
    <property type="molecule type" value="Genomic_DNA"/>
</dbReference>
<dbReference type="PANTHER" id="PTHR13439">
    <property type="entry name" value="CT120 PROTEIN"/>
    <property type="match status" value="1"/>
</dbReference>
<feature type="transmembrane region" description="Helical" evidence="1">
    <location>
        <begin position="96"/>
        <end position="115"/>
    </location>
</feature>
<feature type="transmembrane region" description="Helical" evidence="1">
    <location>
        <begin position="40"/>
        <end position="64"/>
    </location>
</feature>
<gene>
    <name evidence="3" type="ORF">FOL46_006663</name>
    <name evidence="2" type="ORF">FOZ61_001448</name>
</gene>
<evidence type="ECO:0000313" key="5">
    <source>
        <dbReference type="Proteomes" id="UP000572268"/>
    </source>
</evidence>
<feature type="transmembrane region" description="Helical" evidence="1">
    <location>
        <begin position="190"/>
        <end position="213"/>
    </location>
</feature>
<evidence type="ECO:0008006" key="6">
    <source>
        <dbReference type="Google" id="ProtNLM"/>
    </source>
</evidence>
<sequence length="312" mass="34311">MQSLGVGVPGPTPENFFEAPTAQGSALVHFLPPPGITDPWLLLMLLTAGWCILYSLLVCAIGCLNSGVRATNSTTTSNRVDLTPLTPFLANNLTSFANTLLSITAVSVFAVQLKADGVGLASPRLVAGPLIENTSIFYIAFAAYCVYDMLWVVFLQPSIDKEASGPFVCMLHTLRELGITKGKLYTANGVIMTVTFGVFRVLLPLLAIIHVFVHWNSSAINARMNWRIILCITLINGGYSLQLYWFGKIIRGLMKHVIDSRDTDDGPDLEDSQPFINGKSESEKFIPMHQMKEMKFISVKLFDCENTNHTPH</sequence>
<dbReference type="OrthoDB" id="10266980at2759"/>
<comment type="caution">
    <text evidence="2">The sequence shown here is derived from an EMBL/GenBank/DDBJ whole genome shotgun (WGS) entry which is preliminary data.</text>
</comment>
<proteinExistence type="predicted"/>
<evidence type="ECO:0000313" key="2">
    <source>
        <dbReference type="EMBL" id="KAF4663687.1"/>
    </source>
</evidence>
<dbReference type="GO" id="GO:0055088">
    <property type="term" value="P:lipid homeostasis"/>
    <property type="evidence" value="ECO:0007669"/>
    <property type="project" value="TreeGrafter"/>
</dbReference>
<organism evidence="2 4">
    <name type="scientific">Perkinsus olseni</name>
    <name type="common">Perkinsus atlanticus</name>
    <dbReference type="NCBI Taxonomy" id="32597"/>
    <lineage>
        <taxon>Eukaryota</taxon>
        <taxon>Sar</taxon>
        <taxon>Alveolata</taxon>
        <taxon>Perkinsozoa</taxon>
        <taxon>Perkinsea</taxon>
        <taxon>Perkinsida</taxon>
        <taxon>Perkinsidae</taxon>
        <taxon>Perkinsus</taxon>
    </lineage>
</organism>
<feature type="transmembrane region" description="Helical" evidence="1">
    <location>
        <begin position="225"/>
        <end position="246"/>
    </location>
</feature>
<dbReference type="GO" id="GO:0005783">
    <property type="term" value="C:endoplasmic reticulum"/>
    <property type="evidence" value="ECO:0007669"/>
    <property type="project" value="TreeGrafter"/>
</dbReference>
<keyword evidence="1" id="KW-0812">Transmembrane</keyword>
<feature type="transmembrane region" description="Helical" evidence="1">
    <location>
        <begin position="135"/>
        <end position="155"/>
    </location>
</feature>
<dbReference type="Proteomes" id="UP000572268">
    <property type="component" value="Unassembled WGS sequence"/>
</dbReference>
<protein>
    <recommendedName>
        <fullName evidence="6">TLC domain-containing protein</fullName>
    </recommendedName>
</protein>
<keyword evidence="1" id="KW-0472">Membrane</keyword>
<reference evidence="4 5" key="1">
    <citation type="submission" date="2020-04" db="EMBL/GenBank/DDBJ databases">
        <title>Perkinsus olseni comparative genomics.</title>
        <authorList>
            <person name="Bogema D.R."/>
        </authorList>
    </citation>
    <scope>NUCLEOTIDE SEQUENCE [LARGE SCALE GENOMIC DNA]</scope>
    <source>
        <strain evidence="2">ATCC PRA-179</strain>
        <strain evidence="3">ATCC PRA-31</strain>
    </source>
</reference>
<dbReference type="AlphaFoldDB" id="A0A7J6LWP9"/>
<dbReference type="Proteomes" id="UP000570595">
    <property type="component" value="Unassembled WGS sequence"/>
</dbReference>
<accession>A0A7J6LWP9</accession>
<name>A0A7J6LWP9_PEROL</name>